<dbReference type="SMART" id="SM00646">
    <property type="entry name" value="Ami_3"/>
    <property type="match status" value="1"/>
</dbReference>
<evidence type="ECO:0000313" key="4">
    <source>
        <dbReference type="EMBL" id="GEM46445.1"/>
    </source>
</evidence>
<dbReference type="OrthoDB" id="9772024at2"/>
<dbReference type="SUPFAM" id="SSF53187">
    <property type="entry name" value="Zn-dependent exopeptidases"/>
    <property type="match status" value="1"/>
</dbReference>
<evidence type="ECO:0000256" key="2">
    <source>
        <dbReference type="SAM" id="MobiDB-lite"/>
    </source>
</evidence>
<dbReference type="AlphaFoldDB" id="A0A511N0P0"/>
<evidence type="ECO:0000256" key="1">
    <source>
        <dbReference type="ARBA" id="ARBA00022801"/>
    </source>
</evidence>
<dbReference type="PANTHER" id="PTHR30404">
    <property type="entry name" value="N-ACETYLMURAMOYL-L-ALANINE AMIDASE"/>
    <property type="match status" value="1"/>
</dbReference>
<evidence type="ECO:0000259" key="3">
    <source>
        <dbReference type="SMART" id="SM00646"/>
    </source>
</evidence>
<dbReference type="GO" id="GO:0030288">
    <property type="term" value="C:outer membrane-bounded periplasmic space"/>
    <property type="evidence" value="ECO:0007669"/>
    <property type="project" value="TreeGrafter"/>
</dbReference>
<dbReference type="GO" id="GO:0008745">
    <property type="term" value="F:N-acetylmuramoyl-L-alanine amidase activity"/>
    <property type="evidence" value="ECO:0007669"/>
    <property type="project" value="InterPro"/>
</dbReference>
<dbReference type="CDD" id="cd02696">
    <property type="entry name" value="MurNAc-LAA"/>
    <property type="match status" value="1"/>
</dbReference>
<reference evidence="4 5" key="1">
    <citation type="submission" date="2019-07" db="EMBL/GenBank/DDBJ databases">
        <title>Whole genome shotgun sequence of Deinococcus cellulosilyticus NBRC 106333.</title>
        <authorList>
            <person name="Hosoyama A."/>
            <person name="Uohara A."/>
            <person name="Ohji S."/>
            <person name="Ichikawa N."/>
        </authorList>
    </citation>
    <scope>NUCLEOTIDE SEQUENCE [LARGE SCALE GENOMIC DNA]</scope>
    <source>
        <strain evidence="4 5">NBRC 106333</strain>
    </source>
</reference>
<dbReference type="InterPro" id="IPR050695">
    <property type="entry name" value="N-acetylmuramoyl_amidase_3"/>
</dbReference>
<keyword evidence="1" id="KW-0378">Hydrolase</keyword>
<protein>
    <recommendedName>
        <fullName evidence="3">MurNAc-LAA domain-containing protein</fullName>
    </recommendedName>
</protein>
<accession>A0A511N0P0</accession>
<keyword evidence="5" id="KW-1185">Reference proteome</keyword>
<dbReference type="RefSeq" id="WP_146884266.1">
    <property type="nucleotide sequence ID" value="NZ_BJXB01000008.1"/>
</dbReference>
<gene>
    <name evidence="4" type="ORF">DC3_20800</name>
</gene>
<organism evidence="4 5">
    <name type="scientific">Deinococcus cellulosilyticus (strain DSM 18568 / NBRC 106333 / KACC 11606 / 5516J-15)</name>
    <dbReference type="NCBI Taxonomy" id="1223518"/>
    <lineage>
        <taxon>Bacteria</taxon>
        <taxon>Thermotogati</taxon>
        <taxon>Deinococcota</taxon>
        <taxon>Deinococci</taxon>
        <taxon>Deinococcales</taxon>
        <taxon>Deinococcaceae</taxon>
        <taxon>Deinococcus</taxon>
    </lineage>
</organism>
<dbReference type="Pfam" id="PF01520">
    <property type="entry name" value="Amidase_3"/>
    <property type="match status" value="1"/>
</dbReference>
<name>A0A511N0P0_DEIC1</name>
<feature type="domain" description="MurNAc-LAA" evidence="3">
    <location>
        <begin position="218"/>
        <end position="330"/>
    </location>
</feature>
<sequence length="374" mass="40933">MHLRYYGWVHHLARFFTVLLAPLVLSTTLAQGVLSAPRSAKREGFTRVVLDLPPNTPYLLTYLPDGIQIRLTGMQAAPLSGTLNAADVQSWSYAADADGVTVRFKTPFPVNDQRGLKFLPLPPSEDSTQLRLVLDFSPGMLRIDPFQPQPLPVFPLNTQIVLDPGHGGSDPGAVGGVVEKEVTLQVAQMVRDHLTQAGAQVTLTRNADVDLSPIKDRDLRARAAMGKPPQQYFVSIHVNSDTAGNGAGIETWYYTPQSKTFADALQRRMIEMTAHTSRGVKRAPFVVIKEPYIPAALVEVGFASHPLDSENLRNPIHLQRIAYGIAQAIRDQYPTLPSLAPVTPPEPSIPLPTTPLETPDPSVPLDPDFEHGQM</sequence>
<dbReference type="EMBL" id="BJXB01000008">
    <property type="protein sequence ID" value="GEM46445.1"/>
    <property type="molecule type" value="Genomic_DNA"/>
</dbReference>
<feature type="region of interest" description="Disordered" evidence="2">
    <location>
        <begin position="336"/>
        <end position="374"/>
    </location>
</feature>
<dbReference type="GO" id="GO:0009253">
    <property type="term" value="P:peptidoglycan catabolic process"/>
    <property type="evidence" value="ECO:0007669"/>
    <property type="project" value="InterPro"/>
</dbReference>
<dbReference type="Proteomes" id="UP000321306">
    <property type="component" value="Unassembled WGS sequence"/>
</dbReference>
<feature type="compositionally biased region" description="Pro residues" evidence="2">
    <location>
        <begin position="342"/>
        <end position="353"/>
    </location>
</feature>
<dbReference type="Gene3D" id="3.40.630.40">
    <property type="entry name" value="Zn-dependent exopeptidases"/>
    <property type="match status" value="1"/>
</dbReference>
<dbReference type="PANTHER" id="PTHR30404:SF0">
    <property type="entry name" value="N-ACETYLMURAMOYL-L-ALANINE AMIDASE AMIC"/>
    <property type="match status" value="1"/>
</dbReference>
<proteinExistence type="predicted"/>
<comment type="caution">
    <text evidence="4">The sequence shown here is derived from an EMBL/GenBank/DDBJ whole genome shotgun (WGS) entry which is preliminary data.</text>
</comment>
<dbReference type="InterPro" id="IPR002508">
    <property type="entry name" value="MurNAc-LAA_cat"/>
</dbReference>
<evidence type="ECO:0000313" key="5">
    <source>
        <dbReference type="Proteomes" id="UP000321306"/>
    </source>
</evidence>